<dbReference type="Pfam" id="PF03704">
    <property type="entry name" value="BTAD"/>
    <property type="match status" value="1"/>
</dbReference>
<evidence type="ECO:0000313" key="9">
    <source>
        <dbReference type="EMBL" id="WUX54770.1"/>
    </source>
</evidence>
<dbReference type="PANTHER" id="PTHR35807:SF1">
    <property type="entry name" value="TRANSCRIPTIONAL REGULATOR REDD"/>
    <property type="match status" value="1"/>
</dbReference>
<dbReference type="Pfam" id="PF00486">
    <property type="entry name" value="Trans_reg_C"/>
    <property type="match status" value="1"/>
</dbReference>
<dbReference type="Gene3D" id="3.40.50.300">
    <property type="entry name" value="P-loop containing nucleotide triphosphate hydrolases"/>
    <property type="match status" value="1"/>
</dbReference>
<accession>A0ABZ2ABS1</accession>
<name>A0ABZ2ABS1_STRNV</name>
<keyword evidence="10" id="KW-1185">Reference proteome</keyword>
<reference evidence="9" key="1">
    <citation type="submission" date="2022-10" db="EMBL/GenBank/DDBJ databases">
        <title>The complete genomes of actinobacterial strains from the NBC collection.</title>
        <authorList>
            <person name="Joergensen T.S."/>
            <person name="Alvarez Arevalo M."/>
            <person name="Sterndorff E.B."/>
            <person name="Faurdal D."/>
            <person name="Vuksanovic O."/>
            <person name="Mourched A.-S."/>
            <person name="Charusanti P."/>
            <person name="Shaw S."/>
            <person name="Blin K."/>
            <person name="Weber T."/>
        </authorList>
    </citation>
    <scope>NUCLEOTIDE SEQUENCE</scope>
    <source>
        <strain evidence="9">NBC_01432</strain>
    </source>
</reference>
<keyword evidence="3" id="KW-0805">Transcription regulation</keyword>
<dbReference type="InterPro" id="IPR005158">
    <property type="entry name" value="BTAD"/>
</dbReference>
<dbReference type="SUPFAM" id="SSF52540">
    <property type="entry name" value="P-loop containing nucleoside triphosphate hydrolases"/>
    <property type="match status" value="1"/>
</dbReference>
<sequence>MRFQLLGPLSITDGSDTVVLQPSKPTILLASLLLHANSVVSADYLQRTMWGEEQPATSRAALQTCVLRLRRLFTKHGVTETPIEAVPGGYRITAGPRHLDLIGFREEVRRAEETADPESELHVLKGALSLWEGSVLANVRSDVLHRDEVPRLVEERLRTLERACDLKLRLGRCGEALVELWSASRAHPGHERFREQLIEALYRTGRQTEALAEYRLVKDYLHDELGVDPSPALRRLEMAILRGEDLGAAEDRHPAGPAYVSNGGGGQQEQNPAATAAPAPAPKPMVGPVATVHSFTGRAAECAALRERLTAPGHDPVTLLVSGAPGIGKTALARHLAHQVKDAFPAGLFMVRMVAPDGTPRSPEDAAAEVSAALRERVPGERALLLLDDVVDAEQVRQLLPAGTEGAAIVTSRRGLAGLVATHGGWVLRLGTFSEEESYALLLAVLGAERVEAEPEAARSLAEACGHHPLALRIMSARLLTRPALRLADSVSWLAEDPLARLSLADSPELSVHRVLGGALDRLDPRLADAFLKVAAQIPDHFTAEDGVRVLGMSPAEADDVLDRLADAGLLEEGPPGPYRVHELLRVYARRTAPYRSRPIQKV</sequence>
<dbReference type="InterPro" id="IPR016032">
    <property type="entry name" value="Sig_transdc_resp-reg_C-effctor"/>
</dbReference>
<dbReference type="CDD" id="cd15831">
    <property type="entry name" value="BTAD"/>
    <property type="match status" value="1"/>
</dbReference>
<evidence type="ECO:0000256" key="5">
    <source>
        <dbReference type="ARBA" id="ARBA00023163"/>
    </source>
</evidence>
<evidence type="ECO:0000256" key="7">
    <source>
        <dbReference type="SAM" id="MobiDB-lite"/>
    </source>
</evidence>
<gene>
    <name evidence="9" type="ORF">OG442_26225</name>
</gene>
<evidence type="ECO:0000256" key="1">
    <source>
        <dbReference type="ARBA" id="ARBA00005820"/>
    </source>
</evidence>
<evidence type="ECO:0000259" key="8">
    <source>
        <dbReference type="PROSITE" id="PS51755"/>
    </source>
</evidence>
<evidence type="ECO:0000256" key="6">
    <source>
        <dbReference type="PROSITE-ProRule" id="PRU01091"/>
    </source>
</evidence>
<dbReference type="SUPFAM" id="SSF46894">
    <property type="entry name" value="C-terminal effector domain of the bipartite response regulators"/>
    <property type="match status" value="1"/>
</dbReference>
<organism evidence="9 10">
    <name type="scientific">Streptomyces niveus</name>
    <name type="common">Streptomyces spheroides</name>
    <dbReference type="NCBI Taxonomy" id="193462"/>
    <lineage>
        <taxon>Bacteria</taxon>
        <taxon>Bacillati</taxon>
        <taxon>Actinomycetota</taxon>
        <taxon>Actinomycetes</taxon>
        <taxon>Kitasatosporales</taxon>
        <taxon>Streptomycetaceae</taxon>
        <taxon>Streptomyces</taxon>
    </lineage>
</organism>
<dbReference type="InterPro" id="IPR001867">
    <property type="entry name" value="OmpR/PhoB-type_DNA-bd"/>
</dbReference>
<evidence type="ECO:0000256" key="4">
    <source>
        <dbReference type="ARBA" id="ARBA00023125"/>
    </source>
</evidence>
<dbReference type="SMART" id="SM00862">
    <property type="entry name" value="Trans_reg_C"/>
    <property type="match status" value="1"/>
</dbReference>
<dbReference type="RefSeq" id="WP_329078472.1">
    <property type="nucleotide sequence ID" value="NZ_CP109495.1"/>
</dbReference>
<keyword evidence="5" id="KW-0804">Transcription</keyword>
<dbReference type="SMART" id="SM01043">
    <property type="entry name" value="BTAD"/>
    <property type="match status" value="1"/>
</dbReference>
<feature type="DNA-binding region" description="OmpR/PhoB-type" evidence="6">
    <location>
        <begin position="1"/>
        <end position="94"/>
    </location>
</feature>
<keyword evidence="4 6" id="KW-0238">DNA-binding</keyword>
<dbReference type="EMBL" id="CP109495">
    <property type="protein sequence ID" value="WUX54770.1"/>
    <property type="molecule type" value="Genomic_DNA"/>
</dbReference>
<evidence type="ECO:0000256" key="2">
    <source>
        <dbReference type="ARBA" id="ARBA00023012"/>
    </source>
</evidence>
<dbReference type="Proteomes" id="UP001432209">
    <property type="component" value="Chromosome"/>
</dbReference>
<dbReference type="PANTHER" id="PTHR35807">
    <property type="entry name" value="TRANSCRIPTIONAL REGULATOR REDD-RELATED"/>
    <property type="match status" value="1"/>
</dbReference>
<dbReference type="InterPro" id="IPR051677">
    <property type="entry name" value="AfsR-DnrI-RedD_regulator"/>
</dbReference>
<dbReference type="Gene3D" id="1.10.10.10">
    <property type="entry name" value="Winged helix-like DNA-binding domain superfamily/Winged helix DNA-binding domain"/>
    <property type="match status" value="1"/>
</dbReference>
<dbReference type="PROSITE" id="PS51755">
    <property type="entry name" value="OMPR_PHOB"/>
    <property type="match status" value="1"/>
</dbReference>
<dbReference type="InterPro" id="IPR036388">
    <property type="entry name" value="WH-like_DNA-bd_sf"/>
</dbReference>
<proteinExistence type="inferred from homology"/>
<evidence type="ECO:0000313" key="10">
    <source>
        <dbReference type="Proteomes" id="UP001432209"/>
    </source>
</evidence>
<evidence type="ECO:0000256" key="3">
    <source>
        <dbReference type="ARBA" id="ARBA00023015"/>
    </source>
</evidence>
<protein>
    <submittedName>
        <fullName evidence="9">NB-ARC domain-containing protein</fullName>
    </submittedName>
</protein>
<dbReference type="PRINTS" id="PR00364">
    <property type="entry name" value="DISEASERSIST"/>
</dbReference>
<feature type="region of interest" description="Disordered" evidence="7">
    <location>
        <begin position="251"/>
        <end position="280"/>
    </location>
</feature>
<keyword evidence="2" id="KW-0902">Two-component regulatory system</keyword>
<comment type="similarity">
    <text evidence="1">Belongs to the AfsR/DnrI/RedD regulatory family.</text>
</comment>
<dbReference type="SUPFAM" id="SSF48452">
    <property type="entry name" value="TPR-like"/>
    <property type="match status" value="1"/>
</dbReference>
<feature type="domain" description="OmpR/PhoB-type" evidence="8">
    <location>
        <begin position="1"/>
        <end position="94"/>
    </location>
</feature>
<dbReference type="InterPro" id="IPR011990">
    <property type="entry name" value="TPR-like_helical_dom_sf"/>
</dbReference>
<dbReference type="Gene3D" id="1.25.40.10">
    <property type="entry name" value="Tetratricopeptide repeat domain"/>
    <property type="match status" value="1"/>
</dbReference>
<dbReference type="InterPro" id="IPR027417">
    <property type="entry name" value="P-loop_NTPase"/>
</dbReference>